<organism evidence="3 4">
    <name type="scientific">Polarella glacialis</name>
    <name type="common">Dinoflagellate</name>
    <dbReference type="NCBI Taxonomy" id="89957"/>
    <lineage>
        <taxon>Eukaryota</taxon>
        <taxon>Sar</taxon>
        <taxon>Alveolata</taxon>
        <taxon>Dinophyceae</taxon>
        <taxon>Suessiales</taxon>
        <taxon>Suessiaceae</taxon>
        <taxon>Polarella</taxon>
    </lineage>
</organism>
<gene>
    <name evidence="3" type="ORF">PGLA2088_LOCUS47205</name>
</gene>
<sequence length="218" mass="23324">MAPGGQLLLAILASLSAQVLSELQLPAEHLAAAVEPLPPSGAEIAALERLISQEQRSPESAALAEAAREAVARSKAVPETLEDVEVRWLGVAFAQIARFLSESPLSSATKASKWMLGAEKHEKSRSRHQSAVLSLLGTLGMPLAPSPPVDYGQRGSKVEKQHLPQTMFGGLPWPLLLPVVLGVALAVVIHTASVYSDWKERKDKLLRGDAMETDDLGY</sequence>
<comment type="caution">
    <text evidence="3">The sequence shown here is derived from an EMBL/GenBank/DDBJ whole genome shotgun (WGS) entry which is preliminary data.</text>
</comment>
<evidence type="ECO:0000313" key="3">
    <source>
        <dbReference type="EMBL" id="CAE8734245.1"/>
    </source>
</evidence>
<keyword evidence="2" id="KW-0732">Signal</keyword>
<keyword evidence="1" id="KW-1133">Transmembrane helix</keyword>
<feature type="chain" id="PRO_5032815806" evidence="2">
    <location>
        <begin position="22"/>
        <end position="218"/>
    </location>
</feature>
<accession>A0A813LLG0</accession>
<feature type="signal peptide" evidence="2">
    <location>
        <begin position="1"/>
        <end position="21"/>
    </location>
</feature>
<dbReference type="AlphaFoldDB" id="A0A813LLG0"/>
<keyword evidence="1" id="KW-0812">Transmembrane</keyword>
<dbReference type="EMBL" id="CAJNNW010036433">
    <property type="protein sequence ID" value="CAE8734245.1"/>
    <property type="molecule type" value="Genomic_DNA"/>
</dbReference>
<evidence type="ECO:0000313" key="4">
    <source>
        <dbReference type="Proteomes" id="UP000626109"/>
    </source>
</evidence>
<reference evidence="3" key="1">
    <citation type="submission" date="2021-02" db="EMBL/GenBank/DDBJ databases">
        <authorList>
            <person name="Dougan E. K."/>
            <person name="Rhodes N."/>
            <person name="Thang M."/>
            <person name="Chan C."/>
        </authorList>
    </citation>
    <scope>NUCLEOTIDE SEQUENCE</scope>
</reference>
<keyword evidence="1" id="KW-0472">Membrane</keyword>
<protein>
    <submittedName>
        <fullName evidence="3">Uncharacterized protein</fullName>
    </submittedName>
</protein>
<evidence type="ECO:0000256" key="1">
    <source>
        <dbReference type="SAM" id="Phobius"/>
    </source>
</evidence>
<proteinExistence type="predicted"/>
<feature type="transmembrane region" description="Helical" evidence="1">
    <location>
        <begin position="173"/>
        <end position="195"/>
    </location>
</feature>
<dbReference type="Proteomes" id="UP000626109">
    <property type="component" value="Unassembled WGS sequence"/>
</dbReference>
<name>A0A813LLG0_POLGL</name>
<evidence type="ECO:0000256" key="2">
    <source>
        <dbReference type="SAM" id="SignalP"/>
    </source>
</evidence>